<dbReference type="SMART" id="SM00342">
    <property type="entry name" value="HTH_ARAC"/>
    <property type="match status" value="1"/>
</dbReference>
<protein>
    <submittedName>
        <fullName evidence="5">AraC family transcriptional regulator</fullName>
    </submittedName>
</protein>
<dbReference type="Gene3D" id="1.10.10.60">
    <property type="entry name" value="Homeodomain-like"/>
    <property type="match status" value="1"/>
</dbReference>
<comment type="caution">
    <text evidence="5">The sequence shown here is derived from an EMBL/GenBank/DDBJ whole genome shotgun (WGS) entry which is preliminary data.</text>
</comment>
<dbReference type="InterPro" id="IPR009057">
    <property type="entry name" value="Homeodomain-like_sf"/>
</dbReference>
<keyword evidence="6" id="KW-1185">Reference proteome</keyword>
<feature type="domain" description="HTH araC/xylS-type" evidence="4">
    <location>
        <begin position="230"/>
        <end position="332"/>
    </location>
</feature>
<organism evidence="5 6">
    <name type="scientific">Marinobacter daepoensis</name>
    <dbReference type="NCBI Taxonomy" id="262077"/>
    <lineage>
        <taxon>Bacteria</taxon>
        <taxon>Pseudomonadati</taxon>
        <taxon>Pseudomonadota</taxon>
        <taxon>Gammaproteobacteria</taxon>
        <taxon>Pseudomonadales</taxon>
        <taxon>Marinobacteraceae</taxon>
        <taxon>Marinobacter</taxon>
    </lineage>
</organism>
<dbReference type="Pfam" id="PF12833">
    <property type="entry name" value="HTH_18"/>
    <property type="match status" value="1"/>
</dbReference>
<dbReference type="PROSITE" id="PS01124">
    <property type="entry name" value="HTH_ARAC_FAMILY_2"/>
    <property type="match status" value="1"/>
</dbReference>
<dbReference type="EMBL" id="JAFKDB010000008">
    <property type="protein sequence ID" value="MBN7769782.1"/>
    <property type="molecule type" value="Genomic_DNA"/>
</dbReference>
<dbReference type="Proteomes" id="UP000664344">
    <property type="component" value="Unassembled WGS sequence"/>
</dbReference>
<dbReference type="InterPro" id="IPR020449">
    <property type="entry name" value="Tscrpt_reg_AraC-type_HTH"/>
</dbReference>
<dbReference type="InterPro" id="IPR032687">
    <property type="entry name" value="AraC-type_N"/>
</dbReference>
<keyword evidence="2" id="KW-0238">DNA-binding</keyword>
<dbReference type="PANTHER" id="PTHR47894:SF1">
    <property type="entry name" value="HTH-TYPE TRANSCRIPTIONAL REGULATOR VQSM"/>
    <property type="match status" value="1"/>
</dbReference>
<gene>
    <name evidence="5" type="ORF">JYP53_07705</name>
</gene>
<evidence type="ECO:0000256" key="1">
    <source>
        <dbReference type="ARBA" id="ARBA00023015"/>
    </source>
</evidence>
<evidence type="ECO:0000259" key="4">
    <source>
        <dbReference type="PROSITE" id="PS01124"/>
    </source>
</evidence>
<dbReference type="InterPro" id="IPR018060">
    <property type="entry name" value="HTH_AraC"/>
</dbReference>
<keyword evidence="1" id="KW-0805">Transcription regulation</keyword>
<dbReference type="Pfam" id="PF12625">
    <property type="entry name" value="Arabinose_bd"/>
    <property type="match status" value="1"/>
</dbReference>
<evidence type="ECO:0000313" key="5">
    <source>
        <dbReference type="EMBL" id="MBN7769782.1"/>
    </source>
</evidence>
<keyword evidence="3" id="KW-0804">Transcription</keyword>
<accession>A0ABS3BGG1</accession>
<evidence type="ECO:0000313" key="6">
    <source>
        <dbReference type="Proteomes" id="UP000664344"/>
    </source>
</evidence>
<proteinExistence type="predicted"/>
<sequence>MAKAHIANHYLQATIRGAERQGHNAGELLAQAGVPPGWLNQPERLITEQQLARLIQSVWRSTRDEFLGLSSERCNQGTFALMCEFSLSSATLGAVLRKSARFYRVVCHNLDIALEEQERRVFFRLHLKDTRNDTDHMLQEFLILMWERLSCWLVDQQIPFARTQFSYPRPRHEAEYRAMYPGELAFDQTVCGFLLHEKYLQLPIVRTEQEVREFLAAAPAYILHRPSQDESLRTHIRAILARYNYPDMPGLEALGLELHMTPRNLGRKLQDEGTSLRKIKETLRREHAIRLITSENLSISEIAERVGFSETASFSRAFKRWTGRSPARWRGDRLNQAMSEPVNFFGQ</sequence>
<evidence type="ECO:0000256" key="3">
    <source>
        <dbReference type="ARBA" id="ARBA00023163"/>
    </source>
</evidence>
<name>A0ABS3BGG1_9GAMM</name>
<dbReference type="PANTHER" id="PTHR47894">
    <property type="entry name" value="HTH-TYPE TRANSCRIPTIONAL REGULATOR GADX"/>
    <property type="match status" value="1"/>
</dbReference>
<reference evidence="5 6" key="1">
    <citation type="submission" date="2021-02" db="EMBL/GenBank/DDBJ databases">
        <title>PHA producing bacteria isolated from coastal sediment in Guangdong, Shenzhen.</title>
        <authorList>
            <person name="Zheng W."/>
            <person name="Yu S."/>
            <person name="Huang Y."/>
        </authorList>
    </citation>
    <scope>NUCLEOTIDE SEQUENCE [LARGE SCALE GENOMIC DNA]</scope>
    <source>
        <strain evidence="5 6">TN21-5</strain>
    </source>
</reference>
<dbReference type="RefSeq" id="WP_051146705.1">
    <property type="nucleotide sequence ID" value="NZ_JAFKDB010000008.1"/>
</dbReference>
<evidence type="ECO:0000256" key="2">
    <source>
        <dbReference type="ARBA" id="ARBA00023125"/>
    </source>
</evidence>
<dbReference type="PRINTS" id="PR00032">
    <property type="entry name" value="HTHARAC"/>
</dbReference>
<dbReference type="SUPFAM" id="SSF46689">
    <property type="entry name" value="Homeodomain-like"/>
    <property type="match status" value="1"/>
</dbReference>